<dbReference type="Pfam" id="PF02463">
    <property type="entry name" value="SMC_N"/>
    <property type="match status" value="1"/>
</dbReference>
<gene>
    <name evidence="5" type="ORF">BHQ21_03210</name>
</gene>
<evidence type="ECO:0000313" key="5">
    <source>
        <dbReference type="EMBL" id="ODR10123.1"/>
    </source>
</evidence>
<dbReference type="EMBL" id="MIHC01000003">
    <property type="protein sequence ID" value="ODR10123.1"/>
    <property type="molecule type" value="Genomic_DNA"/>
</dbReference>
<dbReference type="AlphaFoldDB" id="A0A1E3T8A8"/>
<protein>
    <recommendedName>
        <fullName evidence="4">RecF/RecN/SMC N-terminal domain-containing protein</fullName>
    </recommendedName>
</protein>
<dbReference type="PANTHER" id="PTHR32182:SF0">
    <property type="entry name" value="DNA REPLICATION AND REPAIR PROTEIN RECF"/>
    <property type="match status" value="1"/>
</dbReference>
<keyword evidence="6" id="KW-1185">Reference proteome</keyword>
<evidence type="ECO:0000259" key="4">
    <source>
        <dbReference type="Pfam" id="PF02463"/>
    </source>
</evidence>
<evidence type="ECO:0000256" key="1">
    <source>
        <dbReference type="ARBA" id="ARBA00022763"/>
    </source>
</evidence>
<organism evidence="5 6">
    <name type="scientific">Mycobacterium sherrisii</name>
    <dbReference type="NCBI Taxonomy" id="243061"/>
    <lineage>
        <taxon>Bacteria</taxon>
        <taxon>Bacillati</taxon>
        <taxon>Actinomycetota</taxon>
        <taxon>Actinomycetes</taxon>
        <taxon>Mycobacteriales</taxon>
        <taxon>Mycobacteriaceae</taxon>
        <taxon>Mycobacterium</taxon>
        <taxon>Mycobacterium simiae complex</taxon>
    </lineage>
</organism>
<dbReference type="GO" id="GO:0009432">
    <property type="term" value="P:SOS response"/>
    <property type="evidence" value="ECO:0007669"/>
    <property type="project" value="UniProtKB-KW"/>
</dbReference>
<dbReference type="Proteomes" id="UP000094224">
    <property type="component" value="Unassembled WGS sequence"/>
</dbReference>
<keyword evidence="3" id="KW-0742">SOS response</keyword>
<dbReference type="SUPFAM" id="SSF52540">
    <property type="entry name" value="P-loop containing nucleoside triphosphate hydrolases"/>
    <property type="match status" value="1"/>
</dbReference>
<dbReference type="RefSeq" id="WP_069398859.1">
    <property type="nucleotide sequence ID" value="NZ_MIHC01000003.1"/>
</dbReference>
<name>A0A1E3T8A8_9MYCO</name>
<evidence type="ECO:0000313" key="6">
    <source>
        <dbReference type="Proteomes" id="UP000094224"/>
    </source>
</evidence>
<evidence type="ECO:0000256" key="2">
    <source>
        <dbReference type="ARBA" id="ARBA00023204"/>
    </source>
</evidence>
<dbReference type="Gene3D" id="3.40.50.300">
    <property type="entry name" value="P-loop containing nucleotide triphosphate hydrolases"/>
    <property type="match status" value="2"/>
</dbReference>
<evidence type="ECO:0000256" key="3">
    <source>
        <dbReference type="ARBA" id="ARBA00023236"/>
    </source>
</evidence>
<dbReference type="GO" id="GO:0006302">
    <property type="term" value="P:double-strand break repair"/>
    <property type="evidence" value="ECO:0007669"/>
    <property type="project" value="TreeGrafter"/>
</dbReference>
<feature type="domain" description="RecF/RecN/SMC N-terminal" evidence="4">
    <location>
        <begin position="4"/>
        <end position="619"/>
    </location>
</feature>
<dbReference type="PANTHER" id="PTHR32182">
    <property type="entry name" value="DNA REPLICATION AND REPAIR PROTEIN RECF"/>
    <property type="match status" value="1"/>
</dbReference>
<sequence length="816" mass="88875">MIQIKAIHIEEFRGIRQLDLKLDCASFVVVGPNGSGKSGVVDAIEFALTGNIARLSGAGTGGVTLLRHGPHVHQRDNPSAAKVALSIVETASGQTGTLTRCVKTAGQSTLEPNTPELEAAVQWAGQHPELTLSRREVIKYVNTEPGRRAQEVQALLKLDRIDETRRLLRTAMSKTTSDEKQTATAVTDAEDGVRRHLDLATLLESEVLGAVNKHRDVLGLDRVESLASDTDLSAGAADPGEQAGFNKASALQDIAALSAYVQDRGELYSAAAELASGLTELEADPAILDTLKHRALVETGLPLVADAACPLCDHIWDDVQTLRDHLRAKLDRSEVAQALQRRVFQAAERIAAQVQRAQTLVQGAQPHVVTLGRTNDQAVLVDWLTDLAGFKASLNNLETIRAQANRVSSDPLAQPSTLTAILTGIRDAIDAMPDQSVSVNARSALTIVQERWSRVRQARAARAKATAAQRTAKAVYDAYNDVADTALTTLYKSVEDDFSAYYRRINADDESSFTAGLAPSSGKLELEVDFYGLGKYPPMAYHSEGHQDGMGVCLYLALIKQLLQTDFRFAVLDDVVTSIDTNHRREFCNLLKDVFPDVQFIITTHDEVWARQMQTTGLVRRRAQARFHGWNVDRGPMYAEGQDFWTQIEADLASDDVPGAAHKLRRNLEAAMADIAAALQGKVVYRPDNNYELGAFFSAAKGRHGDLLKKAADSANSWNNEVAKAQVEGLKTARQNAILAQDGENWAINALVHNNDWAAMSKADFGPVVKACKDFLDLFTCSNPDCDAWIYVAGTPVKDEALRCACGTLNLNLRVK</sequence>
<accession>A0A1E3T8A8</accession>
<keyword evidence="2" id="KW-0234">DNA repair</keyword>
<comment type="caution">
    <text evidence="5">The sequence shown here is derived from an EMBL/GenBank/DDBJ whole genome shotgun (WGS) entry which is preliminary data.</text>
</comment>
<proteinExistence type="predicted"/>
<reference evidence="6" key="1">
    <citation type="submission" date="2016-09" db="EMBL/GenBank/DDBJ databases">
        <authorList>
            <person name="Greninger A.L."/>
            <person name="Jerome K.R."/>
            <person name="Mcnair B."/>
            <person name="Wallis C."/>
            <person name="Fang F."/>
        </authorList>
    </citation>
    <scope>NUCLEOTIDE SEQUENCE [LARGE SCALE GENOMIC DNA]</scope>
    <source>
        <strain evidence="6">BC1_M4</strain>
    </source>
</reference>
<keyword evidence="1" id="KW-0227">DNA damage</keyword>
<dbReference type="InterPro" id="IPR027417">
    <property type="entry name" value="P-loop_NTPase"/>
</dbReference>
<dbReference type="GO" id="GO:0000731">
    <property type="term" value="P:DNA synthesis involved in DNA repair"/>
    <property type="evidence" value="ECO:0007669"/>
    <property type="project" value="TreeGrafter"/>
</dbReference>
<dbReference type="InterPro" id="IPR003395">
    <property type="entry name" value="RecF/RecN/SMC_N"/>
</dbReference>